<dbReference type="Proteomes" id="UP000243515">
    <property type="component" value="Unassembled WGS sequence"/>
</dbReference>
<sequence length="195" mass="22294">HHPEIQLRNEKAPLTEQIEEIATLPFYRVRHLIKACDLPQHVELQERTIKLALTRLLEGRTPKPGQIWAVRRVIYSLGDTILIAGTGYGKSVVLHALSSLTEFITIQMITLSKLGANQYEAVSRYPDTRGCLITAETRKANPWVFRQIEQCMYSHVLLGAEQAALPEFRRCFANPQFRERVRLLAIDDSRGTRFA</sequence>
<dbReference type="OrthoDB" id="4207589at2759"/>
<dbReference type="EMBL" id="NPHW01005241">
    <property type="protein sequence ID" value="OXV06965.1"/>
    <property type="molecule type" value="Genomic_DNA"/>
</dbReference>
<name>A0A232LS37_9EURO</name>
<accession>A0A232LS37</accession>
<evidence type="ECO:0000313" key="1">
    <source>
        <dbReference type="EMBL" id="OXV06965.1"/>
    </source>
</evidence>
<dbReference type="AlphaFoldDB" id="A0A232LS37"/>
<organism evidence="1 2">
    <name type="scientific">Elaphomyces granulatus</name>
    <dbReference type="NCBI Taxonomy" id="519963"/>
    <lineage>
        <taxon>Eukaryota</taxon>
        <taxon>Fungi</taxon>
        <taxon>Dikarya</taxon>
        <taxon>Ascomycota</taxon>
        <taxon>Pezizomycotina</taxon>
        <taxon>Eurotiomycetes</taxon>
        <taxon>Eurotiomycetidae</taxon>
        <taxon>Eurotiales</taxon>
        <taxon>Elaphomycetaceae</taxon>
        <taxon>Elaphomyces</taxon>
    </lineage>
</organism>
<comment type="caution">
    <text evidence="1">The sequence shown here is derived from an EMBL/GenBank/DDBJ whole genome shotgun (WGS) entry which is preliminary data.</text>
</comment>
<reference evidence="1 2" key="1">
    <citation type="journal article" date="2015" name="Environ. Microbiol.">
        <title>Metagenome sequence of Elaphomyces granulatus from sporocarp tissue reveals Ascomycota ectomycorrhizal fingerprints of genome expansion and a Proteobacteria-rich microbiome.</title>
        <authorList>
            <person name="Quandt C.A."/>
            <person name="Kohler A."/>
            <person name="Hesse C.N."/>
            <person name="Sharpton T.J."/>
            <person name="Martin F."/>
            <person name="Spatafora J.W."/>
        </authorList>
    </citation>
    <scope>NUCLEOTIDE SEQUENCE [LARGE SCALE GENOMIC DNA]</scope>
    <source>
        <strain evidence="1 2">OSC145934</strain>
    </source>
</reference>
<proteinExistence type="predicted"/>
<feature type="non-terminal residue" evidence="1">
    <location>
        <position position="1"/>
    </location>
</feature>
<protein>
    <recommendedName>
        <fullName evidence="3">DEAD/DEAH box helicase domain-containing protein</fullName>
    </recommendedName>
</protein>
<evidence type="ECO:0000313" key="2">
    <source>
        <dbReference type="Proteomes" id="UP000243515"/>
    </source>
</evidence>
<keyword evidence="2" id="KW-1185">Reference proteome</keyword>
<dbReference type="Gene3D" id="3.40.50.300">
    <property type="entry name" value="P-loop containing nucleotide triphosphate hydrolases"/>
    <property type="match status" value="1"/>
</dbReference>
<evidence type="ECO:0008006" key="3">
    <source>
        <dbReference type="Google" id="ProtNLM"/>
    </source>
</evidence>
<dbReference type="InterPro" id="IPR027417">
    <property type="entry name" value="P-loop_NTPase"/>
</dbReference>
<dbReference type="SUPFAM" id="SSF52540">
    <property type="entry name" value="P-loop containing nucleoside triphosphate hydrolases"/>
    <property type="match status" value="1"/>
</dbReference>
<feature type="non-terminal residue" evidence="1">
    <location>
        <position position="195"/>
    </location>
</feature>
<gene>
    <name evidence="1" type="ORF">Egran_05270</name>
</gene>